<proteinExistence type="predicted"/>
<evidence type="ECO:0000313" key="2">
    <source>
        <dbReference type="Proteomes" id="UP001054902"/>
    </source>
</evidence>
<gene>
    <name evidence="1" type="ORF">CTEN210_10546</name>
</gene>
<dbReference type="AlphaFoldDB" id="A0AAD3D022"/>
<dbReference type="Proteomes" id="UP001054902">
    <property type="component" value="Unassembled WGS sequence"/>
</dbReference>
<comment type="caution">
    <text evidence="1">The sequence shown here is derived from an EMBL/GenBank/DDBJ whole genome shotgun (WGS) entry which is preliminary data.</text>
</comment>
<dbReference type="EMBL" id="BLLK01000047">
    <property type="protein sequence ID" value="GFH54070.1"/>
    <property type="molecule type" value="Genomic_DNA"/>
</dbReference>
<sequence>MLKTLGSGTEKERTSFLSQSSSLMPGLSVPQLNIDDVETDFALRNFESALSKANDILRDHEALASTHLDDTRYESVSEITLPLIKYGYLKDKLSSINSSYAKAFTVGITVDAKVHEITNRSIIERAAAVAIQSTYELWRKRNTQNIDEELCLHLEPFLEMYTKNESTPQDRIEAPGFEDVPILMSIELLTIYTNFCHALGLIQASILSSLQFFTVLLNASKAPDFDKEFLNEEYAGEGTDEKMYNYCFEVLNLILIKTIPFLEEKRAVESITDCIFTIIRNRSFGNSRNNFDQVLGAMENVHSAPHINESSVEIMRRNIEAIIVCEEKTLPDFVMDAMQDVLDDVKDINTTKNQDRSVEEHPNTSSEAIRSKVQHATSRLEQDWSQIHQLEQHESSIDEKDGDASIKNQIVEFLWTSENRWQNRGKVIATGYLTYSLWKRRKRIGKSAKSITSSLISPIQEIANAFKSPRK</sequence>
<accession>A0AAD3D022</accession>
<name>A0AAD3D022_9STRA</name>
<evidence type="ECO:0000313" key="1">
    <source>
        <dbReference type="EMBL" id="GFH54070.1"/>
    </source>
</evidence>
<reference evidence="1 2" key="1">
    <citation type="journal article" date="2021" name="Sci. Rep.">
        <title>The genome of the diatom Chaetoceros tenuissimus carries an ancient integrated fragment of an extant virus.</title>
        <authorList>
            <person name="Hongo Y."/>
            <person name="Kimura K."/>
            <person name="Takaki Y."/>
            <person name="Yoshida Y."/>
            <person name="Baba S."/>
            <person name="Kobayashi G."/>
            <person name="Nagasaki K."/>
            <person name="Hano T."/>
            <person name="Tomaru Y."/>
        </authorList>
    </citation>
    <scope>NUCLEOTIDE SEQUENCE [LARGE SCALE GENOMIC DNA]</scope>
    <source>
        <strain evidence="1 2">NIES-3715</strain>
    </source>
</reference>
<keyword evidence="2" id="KW-1185">Reference proteome</keyword>
<protein>
    <submittedName>
        <fullName evidence="1">Uncharacterized protein</fullName>
    </submittedName>
</protein>
<organism evidence="1 2">
    <name type="scientific">Chaetoceros tenuissimus</name>
    <dbReference type="NCBI Taxonomy" id="426638"/>
    <lineage>
        <taxon>Eukaryota</taxon>
        <taxon>Sar</taxon>
        <taxon>Stramenopiles</taxon>
        <taxon>Ochrophyta</taxon>
        <taxon>Bacillariophyta</taxon>
        <taxon>Coscinodiscophyceae</taxon>
        <taxon>Chaetocerotophycidae</taxon>
        <taxon>Chaetocerotales</taxon>
        <taxon>Chaetocerotaceae</taxon>
        <taxon>Chaetoceros</taxon>
    </lineage>
</organism>